<name>A0A915A4W6_PARUN</name>
<accession>A0A915A4W6</accession>
<evidence type="ECO:0000313" key="2">
    <source>
        <dbReference type="Proteomes" id="UP000887569"/>
    </source>
</evidence>
<evidence type="ECO:0000256" key="1">
    <source>
        <dbReference type="SAM" id="Phobius"/>
    </source>
</evidence>
<sequence length="102" mass="11986">MGSAVCPQMFAWECDEVSCCESYHFRVIILFTSIGLLLAALLVAAVWLSFEFRPSYRKRLRRGDEEPRSDLEMRSFEEAKYLRRMSENKRFASFQKRQCAST</sequence>
<keyword evidence="1" id="KW-0472">Membrane</keyword>
<organism evidence="2 3">
    <name type="scientific">Parascaris univalens</name>
    <name type="common">Nematode worm</name>
    <dbReference type="NCBI Taxonomy" id="6257"/>
    <lineage>
        <taxon>Eukaryota</taxon>
        <taxon>Metazoa</taxon>
        <taxon>Ecdysozoa</taxon>
        <taxon>Nematoda</taxon>
        <taxon>Chromadorea</taxon>
        <taxon>Rhabditida</taxon>
        <taxon>Spirurina</taxon>
        <taxon>Ascaridomorpha</taxon>
        <taxon>Ascaridoidea</taxon>
        <taxon>Ascarididae</taxon>
        <taxon>Parascaris</taxon>
    </lineage>
</organism>
<feature type="transmembrane region" description="Helical" evidence="1">
    <location>
        <begin position="27"/>
        <end position="50"/>
    </location>
</feature>
<keyword evidence="1" id="KW-0812">Transmembrane</keyword>
<keyword evidence="2" id="KW-1185">Reference proteome</keyword>
<proteinExistence type="predicted"/>
<dbReference type="Proteomes" id="UP000887569">
    <property type="component" value="Unplaced"/>
</dbReference>
<dbReference type="AlphaFoldDB" id="A0A915A4W6"/>
<reference evidence="3" key="1">
    <citation type="submission" date="2022-11" db="UniProtKB">
        <authorList>
            <consortium name="WormBaseParasite"/>
        </authorList>
    </citation>
    <scope>IDENTIFICATION</scope>
</reference>
<dbReference type="WBParaSite" id="PgR001X_g120_t04">
    <property type="protein sequence ID" value="PgR001X_g120_t04"/>
    <property type="gene ID" value="PgR001X_g120"/>
</dbReference>
<keyword evidence="1" id="KW-1133">Transmembrane helix</keyword>
<evidence type="ECO:0000313" key="3">
    <source>
        <dbReference type="WBParaSite" id="PgR001X_g120_t04"/>
    </source>
</evidence>
<protein>
    <submittedName>
        <fullName evidence="3">Uncharacterized protein</fullName>
    </submittedName>
</protein>